<dbReference type="OrthoDB" id="1493578at2"/>
<proteinExistence type="predicted"/>
<name>A0A1I2BJ86_9BACT</name>
<gene>
    <name evidence="1" type="ORF">SAMN05216167_115120</name>
</gene>
<dbReference type="RefSeq" id="WP_093832002.1">
    <property type="nucleotide sequence ID" value="NZ_FOLQ01000015.1"/>
</dbReference>
<evidence type="ECO:0000313" key="1">
    <source>
        <dbReference type="EMBL" id="SFE56241.1"/>
    </source>
</evidence>
<reference evidence="1 2" key="1">
    <citation type="submission" date="2016-10" db="EMBL/GenBank/DDBJ databases">
        <authorList>
            <person name="de Groot N.N."/>
        </authorList>
    </citation>
    <scope>NUCLEOTIDE SEQUENCE [LARGE SCALE GENOMIC DNA]</scope>
    <source>
        <strain evidence="1 2">DSM 26130</strain>
    </source>
</reference>
<dbReference type="AlphaFoldDB" id="A0A1I2BJ86"/>
<evidence type="ECO:0000313" key="2">
    <source>
        <dbReference type="Proteomes" id="UP000198598"/>
    </source>
</evidence>
<sequence>MTTLVHNFKDEGFTLIKELINPAKLNTYLHKIKSYGQADPSIPGALGFYKEPIFEKLLQYLLPFVEEITQLKLYKTYSYARIYHLGDELKFHKDRKSCEITVSLSLGYEGSIWPLWIIDKKNVRHPIYLEPGDAAVFNGIELLHGREINNFGSCTQAFLHYVDQNGQYSIYEDDPDDSSNELM</sequence>
<keyword evidence="2" id="KW-1185">Reference proteome</keyword>
<dbReference type="Proteomes" id="UP000198598">
    <property type="component" value="Unassembled WGS sequence"/>
</dbReference>
<accession>A0A1I2BJ86</accession>
<dbReference type="EMBL" id="FOLQ01000015">
    <property type="protein sequence ID" value="SFE56241.1"/>
    <property type="molecule type" value="Genomic_DNA"/>
</dbReference>
<protein>
    <recommendedName>
        <fullName evidence="3">2OG-Fe(II) oxygenase superfamily protein</fullName>
    </recommendedName>
</protein>
<organism evidence="1 2">
    <name type="scientific">Spirosoma endophyticum</name>
    <dbReference type="NCBI Taxonomy" id="662367"/>
    <lineage>
        <taxon>Bacteria</taxon>
        <taxon>Pseudomonadati</taxon>
        <taxon>Bacteroidota</taxon>
        <taxon>Cytophagia</taxon>
        <taxon>Cytophagales</taxon>
        <taxon>Cytophagaceae</taxon>
        <taxon>Spirosoma</taxon>
    </lineage>
</organism>
<evidence type="ECO:0008006" key="3">
    <source>
        <dbReference type="Google" id="ProtNLM"/>
    </source>
</evidence>